<dbReference type="RefSeq" id="WP_110502412.1">
    <property type="nucleotide sequence ID" value="NZ_QJVD01000024.1"/>
</dbReference>
<name>A0A2V5LGC6_9MICC</name>
<reference evidence="1 2" key="1">
    <citation type="submission" date="2018-05" db="EMBL/GenBank/DDBJ databases">
        <title>Genetic diversity of glacier-inhabiting Cryobacterium bacteria in China and description of Cryobacterium mengkeensis sp. nov. and Arthrobacter glacialis sp. nov.</title>
        <authorList>
            <person name="Liu Q."/>
            <person name="Xin Y.-H."/>
        </authorList>
    </citation>
    <scope>NUCLEOTIDE SEQUENCE [LARGE SCALE GENOMIC DNA]</scope>
    <source>
        <strain evidence="1 2">LI2</strain>
    </source>
</reference>
<dbReference type="Proteomes" id="UP000247832">
    <property type="component" value="Unassembled WGS sequence"/>
</dbReference>
<dbReference type="SUPFAM" id="SSF54427">
    <property type="entry name" value="NTF2-like"/>
    <property type="match status" value="1"/>
</dbReference>
<protein>
    <recommendedName>
        <fullName evidence="3">SnoaL-like domain-containing protein</fullName>
    </recommendedName>
</protein>
<organism evidence="1 2">
    <name type="scientific">Arthrobacter livingstonensis</name>
    <dbReference type="NCBI Taxonomy" id="670078"/>
    <lineage>
        <taxon>Bacteria</taxon>
        <taxon>Bacillati</taxon>
        <taxon>Actinomycetota</taxon>
        <taxon>Actinomycetes</taxon>
        <taxon>Micrococcales</taxon>
        <taxon>Micrococcaceae</taxon>
        <taxon>Arthrobacter</taxon>
    </lineage>
</organism>
<dbReference type="EMBL" id="QJVD01000024">
    <property type="protein sequence ID" value="PYI65490.1"/>
    <property type="molecule type" value="Genomic_DNA"/>
</dbReference>
<gene>
    <name evidence="1" type="ORF">CVV68_18145</name>
</gene>
<comment type="caution">
    <text evidence="1">The sequence shown here is derived from an EMBL/GenBank/DDBJ whole genome shotgun (WGS) entry which is preliminary data.</text>
</comment>
<dbReference type="InterPro" id="IPR032710">
    <property type="entry name" value="NTF2-like_dom_sf"/>
</dbReference>
<keyword evidence="2" id="KW-1185">Reference proteome</keyword>
<sequence>MSLATNHEGAVRPEDLSRYFIERANVGDIEGLVALYEPGAVLVTGAGRKAIGHRAIRQFYEELLANRPTFAPGEQLPAVRNGELALTSTRIPNGATAEVARRQPDGTWLWVIDQPHILG</sequence>
<evidence type="ECO:0000313" key="1">
    <source>
        <dbReference type="EMBL" id="PYI65490.1"/>
    </source>
</evidence>
<dbReference type="Gene3D" id="3.10.450.50">
    <property type="match status" value="1"/>
</dbReference>
<dbReference type="OrthoDB" id="7375616at2"/>
<dbReference type="AlphaFoldDB" id="A0A2V5LGC6"/>
<accession>A0A2V5LGC6</accession>
<evidence type="ECO:0000313" key="2">
    <source>
        <dbReference type="Proteomes" id="UP000247832"/>
    </source>
</evidence>
<evidence type="ECO:0008006" key="3">
    <source>
        <dbReference type="Google" id="ProtNLM"/>
    </source>
</evidence>
<proteinExistence type="predicted"/>